<dbReference type="EMBL" id="JWZX01001683">
    <property type="protein sequence ID" value="KOO32803.1"/>
    <property type="molecule type" value="Genomic_DNA"/>
</dbReference>
<accession>A0A0M0K336</accession>
<organism evidence="2 3">
    <name type="scientific">Chrysochromulina tobinii</name>
    <dbReference type="NCBI Taxonomy" id="1460289"/>
    <lineage>
        <taxon>Eukaryota</taxon>
        <taxon>Haptista</taxon>
        <taxon>Haptophyta</taxon>
        <taxon>Prymnesiophyceae</taxon>
        <taxon>Prymnesiales</taxon>
        <taxon>Chrysochromulinaceae</taxon>
        <taxon>Chrysochromulina</taxon>
    </lineage>
</organism>
<proteinExistence type="predicted"/>
<reference evidence="3" key="1">
    <citation type="journal article" date="2015" name="PLoS Genet.">
        <title>Genome Sequence and Transcriptome Analyses of Chrysochromulina tobin: Metabolic Tools for Enhanced Algal Fitness in the Prominent Order Prymnesiales (Haptophyceae).</title>
        <authorList>
            <person name="Hovde B.T."/>
            <person name="Deodato C.R."/>
            <person name="Hunsperger H.M."/>
            <person name="Ryken S.A."/>
            <person name="Yost W."/>
            <person name="Jha R.K."/>
            <person name="Patterson J."/>
            <person name="Monnat R.J. Jr."/>
            <person name="Barlow S.B."/>
            <person name="Starkenburg S.R."/>
            <person name="Cattolico R.A."/>
        </authorList>
    </citation>
    <scope>NUCLEOTIDE SEQUENCE</scope>
    <source>
        <strain evidence="3">CCMP291</strain>
    </source>
</reference>
<feature type="compositionally biased region" description="Polar residues" evidence="1">
    <location>
        <begin position="232"/>
        <end position="260"/>
    </location>
</feature>
<dbReference type="AlphaFoldDB" id="A0A0M0K336"/>
<sequence length="282" mass="31024">MRYPRCSDGPNQGYTPPTRQQLLSTWGDDSQALSPIEDSERLAIMSMSRPNTQQHMAAGLPYDRDGELVATRRKIGGHERTLVPLYSRSSLAVRSAALSTLKQLDQPRPLTSWSSASWSAASSASQESKEQQWVTMLGTRGNTILGTPGPGSRRGRGIEYETSPEHLHLATFFQRPSTGLSIGSGFGSPNARYRGLSASMSQPNMMIYPPYPTTMPYDRLDSRGDDGPQSPLRPQSSFSSFDGTQSARSLRLQTASQTRTLRLKSQSHSRLATLAEKREGIM</sequence>
<feature type="region of interest" description="Disordered" evidence="1">
    <location>
        <begin position="214"/>
        <end position="269"/>
    </location>
</feature>
<comment type="caution">
    <text evidence="2">The sequence shown here is derived from an EMBL/GenBank/DDBJ whole genome shotgun (WGS) entry which is preliminary data.</text>
</comment>
<feature type="region of interest" description="Disordered" evidence="1">
    <location>
        <begin position="1"/>
        <end position="22"/>
    </location>
</feature>
<protein>
    <submittedName>
        <fullName evidence="2">Uncharacterized protein</fullName>
    </submittedName>
</protein>
<evidence type="ECO:0000313" key="3">
    <source>
        <dbReference type="Proteomes" id="UP000037460"/>
    </source>
</evidence>
<dbReference type="Proteomes" id="UP000037460">
    <property type="component" value="Unassembled WGS sequence"/>
</dbReference>
<evidence type="ECO:0000313" key="2">
    <source>
        <dbReference type="EMBL" id="KOO32803.1"/>
    </source>
</evidence>
<name>A0A0M0K336_9EUKA</name>
<evidence type="ECO:0000256" key="1">
    <source>
        <dbReference type="SAM" id="MobiDB-lite"/>
    </source>
</evidence>
<feature type="compositionally biased region" description="Polar residues" evidence="1">
    <location>
        <begin position="9"/>
        <end position="22"/>
    </location>
</feature>
<gene>
    <name evidence="2" type="ORF">Ctob_015898</name>
</gene>
<keyword evidence="3" id="KW-1185">Reference proteome</keyword>